<evidence type="ECO:0000259" key="8">
    <source>
        <dbReference type="Pfam" id="PF13515"/>
    </source>
</evidence>
<feature type="domain" description="Integral membrane bound transporter" evidence="8">
    <location>
        <begin position="691"/>
        <end position="825"/>
    </location>
</feature>
<evidence type="ECO:0000256" key="3">
    <source>
        <dbReference type="ARBA" id="ARBA00022989"/>
    </source>
</evidence>
<evidence type="ECO:0000256" key="6">
    <source>
        <dbReference type="SAM" id="Phobius"/>
    </source>
</evidence>
<dbReference type="VEuPathDB" id="FungiDB:PGUG_02023"/>
<keyword evidence="10" id="KW-1185">Reference proteome</keyword>
<dbReference type="OMA" id="INEHFRH"/>
<keyword evidence="4 6" id="KW-0472">Membrane</keyword>
<dbReference type="AlphaFoldDB" id="A5DFH2"/>
<feature type="transmembrane region" description="Helical" evidence="6">
    <location>
        <begin position="257"/>
        <end position="277"/>
    </location>
</feature>
<feature type="transmembrane region" description="Helical" evidence="6">
    <location>
        <begin position="719"/>
        <end position="737"/>
    </location>
</feature>
<gene>
    <name evidence="9" type="ORF">PGUG_02023</name>
</gene>
<dbReference type="GeneID" id="5127689"/>
<evidence type="ECO:0000256" key="5">
    <source>
        <dbReference type="SAM" id="MobiDB-lite"/>
    </source>
</evidence>
<dbReference type="InterPro" id="IPR049453">
    <property type="entry name" value="Memb_transporter_dom"/>
</dbReference>
<reference evidence="9 10" key="1">
    <citation type="journal article" date="2009" name="Nature">
        <title>Evolution of pathogenicity and sexual reproduction in eight Candida genomes.</title>
        <authorList>
            <person name="Butler G."/>
            <person name="Rasmussen M.D."/>
            <person name="Lin M.F."/>
            <person name="Santos M.A."/>
            <person name="Sakthikumar S."/>
            <person name="Munro C.A."/>
            <person name="Rheinbay E."/>
            <person name="Grabherr M."/>
            <person name="Forche A."/>
            <person name="Reedy J.L."/>
            <person name="Agrafioti I."/>
            <person name="Arnaud M.B."/>
            <person name="Bates S."/>
            <person name="Brown A.J."/>
            <person name="Brunke S."/>
            <person name="Costanzo M.C."/>
            <person name="Fitzpatrick D.A."/>
            <person name="de Groot P.W."/>
            <person name="Harris D."/>
            <person name="Hoyer L.L."/>
            <person name="Hube B."/>
            <person name="Klis F.M."/>
            <person name="Kodira C."/>
            <person name="Lennard N."/>
            <person name="Logue M.E."/>
            <person name="Martin R."/>
            <person name="Neiman A.M."/>
            <person name="Nikolaou E."/>
            <person name="Quail M.A."/>
            <person name="Quinn J."/>
            <person name="Santos M.C."/>
            <person name="Schmitzberger F.F."/>
            <person name="Sherlock G."/>
            <person name="Shah P."/>
            <person name="Silverstein K.A."/>
            <person name="Skrzypek M.S."/>
            <person name="Soll D."/>
            <person name="Staggs R."/>
            <person name="Stansfield I."/>
            <person name="Stumpf M.P."/>
            <person name="Sudbery P.E."/>
            <person name="Srikantha T."/>
            <person name="Zeng Q."/>
            <person name="Berman J."/>
            <person name="Berriman M."/>
            <person name="Heitman J."/>
            <person name="Gow N.A."/>
            <person name="Lorenz M.C."/>
            <person name="Birren B.W."/>
            <person name="Kellis M."/>
            <person name="Cuomo C.A."/>
        </authorList>
    </citation>
    <scope>NUCLEOTIDE SEQUENCE [LARGE SCALE GENOMIC DNA]</scope>
    <source>
        <strain evidence="10">ATCC 6260 / CBS 566 / DSM 6381 / JCM 1539 / NBRC 10279 / NRRL Y-324</strain>
    </source>
</reference>
<dbReference type="EMBL" id="CH408156">
    <property type="protein sequence ID" value="EDK37925.2"/>
    <property type="molecule type" value="Genomic_DNA"/>
</dbReference>
<dbReference type="RefSeq" id="XP_001486352.2">
    <property type="nucleotide sequence ID" value="XM_001486302.1"/>
</dbReference>
<dbReference type="KEGG" id="pgu:PGUG_02023"/>
<dbReference type="OrthoDB" id="68611at2759"/>
<dbReference type="InterPro" id="IPR052430">
    <property type="entry name" value="IVT-Associated"/>
</dbReference>
<dbReference type="eggNOG" id="KOG4711">
    <property type="taxonomic scope" value="Eukaryota"/>
</dbReference>
<sequence>MIRGMELTTGYKFSKIHFYIKLVLASSIRLLSSLLSAGRELSCIAFRDNQKGYMSEHSVEPPTPSEAHSSSNDVPGSPSNLYEPLGDDDVSTSDENTPLNKRNWTFQRHNSVILPETGERVQRSMSFTNSNFQSFNMNGEESFLADGNEQNSSWSTYTQQIKTYYDNEMCRKVLKCSIAYTIASLAVYWGRFDSILGKSDSKHLVATVAVYFHPSRSKGSMHQTLLFVVVSLLFSFSVSFACRMVSHSFFNSGQDEVSYSIDLVVSSVSLGIVAYMKQKVNKQTFNTACSLASIAIVACIVKEGSMNAANIPIERLTSTLRVVLVGCAISVLVCYIIWPVSATDELRSHLNDSYNIMSSLLSIVTNRFLSCGKFTKKDSDMFDLLKKNISSLNTSLEESRYELFALGRELEWKVLNQLVTKTIALARHLQALRSSNEMQWELLHDSNQPSAVASLTSYRISEMPSKSGGTSTDEVMDSTQLFELFVHTLAPSTKSFLFTIKSILSEVPFEDFHEDTDTRFTNTVNYQHSLRSAVALFEDKQQASFERIYSQDVFKSSQSYLFRTNVEEVTACCGNFASILTLFARELQDFLVVTQTYEESRTGPRSWSWIRQSWSLEKGGNSTVSFMDVLEQRLNYSVPAGEENESRWGYYFWSWFRAFKRVEVQFGIRVGLGAFVLSLLAFYPPTKQKFINWRGEWSLTIYCIMMNKSLGGTTMTVKWRFIGTFLGACSAYLVWMISEANGYALAFIGFLISLPSFYIIQFWKKNNPFGRFILLTYNLTALYSYGMLQHDSEDGQEGGEDPIVGEIAFHRFISVSGGVLWALIMASCFLPNSARSRLKSAITLLWLRMGIMWDCGPLGLTEEVTNGVCSRTLVGLKDIKGMAKLLGECETLLKQAPIEFRLKGTFPKQTYEGLLRHTSSILNAFENIHIMIMAEPQPTENEVYVLDYIQQELQELQHRIYLIFFMLASSIKLGLPPPSKPASTEHAHDRMLHKLSEIRINSLSDSQLKLKNSDYVLLYSYILVASTITMELDNIIVLVQQLVGQTITDEVLQLV</sequence>
<evidence type="ECO:0000256" key="4">
    <source>
        <dbReference type="ARBA" id="ARBA00023136"/>
    </source>
</evidence>
<proteinExistence type="predicted"/>
<dbReference type="InterPro" id="IPR018820">
    <property type="entry name" value="BRE4-related_DUF2421"/>
</dbReference>
<feature type="transmembrane region" description="Helical" evidence="6">
    <location>
        <begin position="743"/>
        <end position="760"/>
    </location>
</feature>
<dbReference type="Pfam" id="PF10334">
    <property type="entry name" value="BRE4"/>
    <property type="match status" value="1"/>
</dbReference>
<accession>A5DFH2</accession>
<feature type="transmembrane region" description="Helical" evidence="6">
    <location>
        <begin position="808"/>
        <end position="830"/>
    </location>
</feature>
<evidence type="ECO:0000313" key="9">
    <source>
        <dbReference type="EMBL" id="EDK37925.2"/>
    </source>
</evidence>
<name>A5DFH2_PICGU</name>
<keyword evidence="2 6" id="KW-0812">Transmembrane</keyword>
<organism evidence="9 10">
    <name type="scientific">Meyerozyma guilliermondii (strain ATCC 6260 / CBS 566 / DSM 6381 / JCM 1539 / NBRC 10279 / NRRL Y-324)</name>
    <name type="common">Yeast</name>
    <name type="synonym">Candida guilliermondii</name>
    <dbReference type="NCBI Taxonomy" id="294746"/>
    <lineage>
        <taxon>Eukaryota</taxon>
        <taxon>Fungi</taxon>
        <taxon>Dikarya</taxon>
        <taxon>Ascomycota</taxon>
        <taxon>Saccharomycotina</taxon>
        <taxon>Pichiomycetes</taxon>
        <taxon>Debaryomycetaceae</taxon>
        <taxon>Meyerozyma</taxon>
    </lineage>
</organism>
<feature type="transmembrane region" description="Helical" evidence="6">
    <location>
        <begin position="322"/>
        <end position="341"/>
    </location>
</feature>
<dbReference type="STRING" id="294746.A5DFH2"/>
<feature type="compositionally biased region" description="Polar residues" evidence="5">
    <location>
        <begin position="66"/>
        <end position="80"/>
    </location>
</feature>
<evidence type="ECO:0000313" key="10">
    <source>
        <dbReference type="Proteomes" id="UP000001997"/>
    </source>
</evidence>
<dbReference type="PANTHER" id="PTHR47804">
    <property type="entry name" value="60S RIBOSOMAL PROTEIN L19"/>
    <property type="match status" value="1"/>
</dbReference>
<protein>
    <submittedName>
        <fullName evidence="9">Uncharacterized protein</fullName>
    </submittedName>
</protein>
<dbReference type="PANTHER" id="PTHR47804:SF1">
    <property type="entry name" value="DUF2421 DOMAIN-CONTAINING PROTEIN"/>
    <property type="match status" value="1"/>
</dbReference>
<dbReference type="GO" id="GO:0016020">
    <property type="term" value="C:membrane"/>
    <property type="evidence" value="ECO:0007669"/>
    <property type="project" value="UniProtKB-SubCell"/>
</dbReference>
<feature type="transmembrane region" description="Helical" evidence="6">
    <location>
        <begin position="772"/>
        <end position="788"/>
    </location>
</feature>
<dbReference type="Proteomes" id="UP000001997">
    <property type="component" value="Unassembled WGS sequence"/>
</dbReference>
<dbReference type="HOGENOM" id="CLU_001127_0_0_1"/>
<feature type="transmembrane region" description="Helical" evidence="6">
    <location>
        <begin position="225"/>
        <end position="245"/>
    </location>
</feature>
<feature type="transmembrane region" description="Helical" evidence="6">
    <location>
        <begin position="666"/>
        <end position="684"/>
    </location>
</feature>
<evidence type="ECO:0000256" key="1">
    <source>
        <dbReference type="ARBA" id="ARBA00004141"/>
    </source>
</evidence>
<keyword evidence="3 6" id="KW-1133">Transmembrane helix</keyword>
<comment type="subcellular location">
    <subcellularLocation>
        <location evidence="1">Membrane</location>
        <topology evidence="1">Multi-pass membrane protein</topology>
    </subcellularLocation>
</comment>
<dbReference type="Pfam" id="PF13515">
    <property type="entry name" value="FUSC_2"/>
    <property type="match status" value="1"/>
</dbReference>
<evidence type="ECO:0000256" key="2">
    <source>
        <dbReference type="ARBA" id="ARBA00022692"/>
    </source>
</evidence>
<feature type="domain" description="DUF2421" evidence="7">
    <location>
        <begin position="879"/>
        <end position="1044"/>
    </location>
</feature>
<evidence type="ECO:0000259" key="7">
    <source>
        <dbReference type="Pfam" id="PF10334"/>
    </source>
</evidence>
<feature type="region of interest" description="Disordered" evidence="5">
    <location>
        <begin position="54"/>
        <end position="101"/>
    </location>
</feature>
<dbReference type="InParanoid" id="A5DFH2"/>